<feature type="transmembrane region" description="Helical" evidence="8">
    <location>
        <begin position="151"/>
        <end position="170"/>
    </location>
</feature>
<keyword evidence="3 8" id="KW-0812">Transmembrane</keyword>
<dbReference type="Proteomes" id="UP001189429">
    <property type="component" value="Unassembled WGS sequence"/>
</dbReference>
<keyword evidence="4" id="KW-0677">Repeat</keyword>
<sequence>MMMADQRYLKEFPERWFSAFSVASQVKDSSPPRNSYKIDAVRAIVVVAGMLIMIALVAAEVAQLSYGCGILLLLLLAIRAITLPELYSSIKVSVIFTIVGATGISNAMKVTGVANFIADVMMSVFQPLGFFGLCAAVYIVSVFLSMWISNSATVSIVGSLIVSMISNLQAEGADNIPALAAAFTWILICGAGSCFTTPLGYQTNLMVMPDGKYTFSDFVVFGGPITLIHCAACIFVVPILAMWLIPSLAALLGCGVVPGVGRQVESARVALREKAMERQPGGAPSQEEAGATNKLSNSTAVEDGRGLREFSRLPGHHIRAAEGRGRRLQAGAAAGDEGDTGLARDRLVPVEAWARVLVRGGFCDECCTTVAEVEAAVEDWVQP</sequence>
<name>A0ABN9RQV8_9DINO</name>
<comment type="subcellular location">
    <subcellularLocation>
        <location evidence="1">Membrane</location>
        <topology evidence="1">Multi-pass membrane protein</topology>
    </subcellularLocation>
</comment>
<dbReference type="InterPro" id="IPR004680">
    <property type="entry name" value="Cit_transptr-like_dom"/>
</dbReference>
<dbReference type="InterPro" id="IPR051679">
    <property type="entry name" value="DASS-Related_Transporters"/>
</dbReference>
<feature type="transmembrane region" description="Helical" evidence="8">
    <location>
        <begin position="64"/>
        <end position="82"/>
    </location>
</feature>
<feature type="transmembrane region" description="Helical" evidence="8">
    <location>
        <begin position="176"/>
        <end position="201"/>
    </location>
</feature>
<feature type="transmembrane region" description="Helical" evidence="8">
    <location>
        <begin position="124"/>
        <end position="144"/>
    </location>
</feature>
<keyword evidence="2" id="KW-0813">Transport</keyword>
<organism evidence="10 11">
    <name type="scientific">Prorocentrum cordatum</name>
    <dbReference type="NCBI Taxonomy" id="2364126"/>
    <lineage>
        <taxon>Eukaryota</taxon>
        <taxon>Sar</taxon>
        <taxon>Alveolata</taxon>
        <taxon>Dinophyceae</taxon>
        <taxon>Prorocentrales</taxon>
        <taxon>Prorocentraceae</taxon>
        <taxon>Prorocentrum</taxon>
    </lineage>
</organism>
<evidence type="ECO:0000256" key="8">
    <source>
        <dbReference type="SAM" id="Phobius"/>
    </source>
</evidence>
<gene>
    <name evidence="10" type="ORF">PCOR1329_LOCUS22318</name>
</gene>
<evidence type="ECO:0000259" key="9">
    <source>
        <dbReference type="Pfam" id="PF03600"/>
    </source>
</evidence>
<evidence type="ECO:0000256" key="4">
    <source>
        <dbReference type="ARBA" id="ARBA00022737"/>
    </source>
</evidence>
<feature type="region of interest" description="Disordered" evidence="7">
    <location>
        <begin position="276"/>
        <end position="301"/>
    </location>
</feature>
<proteinExistence type="predicted"/>
<reference evidence="10" key="1">
    <citation type="submission" date="2023-10" db="EMBL/GenBank/DDBJ databases">
        <authorList>
            <person name="Chen Y."/>
            <person name="Shah S."/>
            <person name="Dougan E. K."/>
            <person name="Thang M."/>
            <person name="Chan C."/>
        </authorList>
    </citation>
    <scope>NUCLEOTIDE SEQUENCE [LARGE SCALE GENOMIC DNA]</scope>
</reference>
<dbReference type="Pfam" id="PF03600">
    <property type="entry name" value="CitMHS"/>
    <property type="match status" value="1"/>
</dbReference>
<evidence type="ECO:0000313" key="10">
    <source>
        <dbReference type="EMBL" id="CAK0820762.1"/>
    </source>
</evidence>
<keyword evidence="6 8" id="KW-0472">Membrane</keyword>
<feature type="transmembrane region" description="Helical" evidence="8">
    <location>
        <begin position="213"/>
        <end position="237"/>
    </location>
</feature>
<evidence type="ECO:0000256" key="5">
    <source>
        <dbReference type="ARBA" id="ARBA00022989"/>
    </source>
</evidence>
<protein>
    <recommendedName>
        <fullName evidence="9">Citrate transporter-like domain-containing protein</fullName>
    </recommendedName>
</protein>
<evidence type="ECO:0000313" key="11">
    <source>
        <dbReference type="Proteomes" id="UP001189429"/>
    </source>
</evidence>
<evidence type="ECO:0000256" key="3">
    <source>
        <dbReference type="ARBA" id="ARBA00022692"/>
    </source>
</evidence>
<dbReference type="PANTHER" id="PTHR43652:SF2">
    <property type="entry name" value="BASIC AMINO ACID ANTIPORTER YFCC-RELATED"/>
    <property type="match status" value="1"/>
</dbReference>
<comment type="caution">
    <text evidence="10">The sequence shown here is derived from an EMBL/GenBank/DDBJ whole genome shotgun (WGS) entry which is preliminary data.</text>
</comment>
<keyword evidence="5 8" id="KW-1133">Transmembrane helix</keyword>
<dbReference type="EMBL" id="CAUYUJ010007446">
    <property type="protein sequence ID" value="CAK0820762.1"/>
    <property type="molecule type" value="Genomic_DNA"/>
</dbReference>
<evidence type="ECO:0000256" key="2">
    <source>
        <dbReference type="ARBA" id="ARBA00022448"/>
    </source>
</evidence>
<evidence type="ECO:0000256" key="7">
    <source>
        <dbReference type="SAM" id="MobiDB-lite"/>
    </source>
</evidence>
<dbReference type="PANTHER" id="PTHR43652">
    <property type="entry name" value="BASIC AMINO ACID ANTIPORTER YFCC-RELATED"/>
    <property type="match status" value="1"/>
</dbReference>
<accession>A0ABN9RQV8</accession>
<feature type="domain" description="Citrate transporter-like" evidence="9">
    <location>
        <begin position="35"/>
        <end position="182"/>
    </location>
</feature>
<evidence type="ECO:0000256" key="6">
    <source>
        <dbReference type="ARBA" id="ARBA00023136"/>
    </source>
</evidence>
<evidence type="ECO:0000256" key="1">
    <source>
        <dbReference type="ARBA" id="ARBA00004141"/>
    </source>
</evidence>
<keyword evidence="11" id="KW-1185">Reference proteome</keyword>
<feature type="transmembrane region" description="Helical" evidence="8">
    <location>
        <begin position="40"/>
        <end position="58"/>
    </location>
</feature>
<feature type="transmembrane region" description="Helical" evidence="8">
    <location>
        <begin position="94"/>
        <end position="118"/>
    </location>
</feature>